<keyword evidence="3 7" id="KW-1133">Transmembrane helix</keyword>
<sequence>MSLRATEKDLTLKDFWKSYKELELEVEVDDVKELLESHGEELFTEDLIHLEKQMIEDIFAGTVVLANLLLMLTWVPACVVVAERWGASTCCLCVPPAPVYAPQLPPRCSLVCALPLRLCYFCAEAGRDFFEKILPWIIVKPRFLWILIFGTMAVCSAAVVFYYPGLKLPDSQDFQLFSRDHLFEQYDLEYKYKFWFERNLKSDIVNHLPIRIVWGIKPIDNGDYLNPASKGTLEFDEKFDVTEPESQEWLLNFCRDLRNQSFYKSTLGPLLPNCFIETFKAWMDRKCIDPIKGVNRYPCCEESLFPYSKETFDQCIHRGIKALYQTPREIFIPGVAGPKFNRRTGKVVAAVIEYDSNVIWSLSYDDMNRFFNKVDTWVRGQLKDAPPGMKGGWFISYLSFYDVQRSLSIGTGIAVAVAVGVCLAVLVVTTLNVVVSLLAVISVSAVILVTLAALVLLGWHLNILESVTVSVAIGLAVDLTLHYGVAYRLSPEAERDAAVSWAVGRLGSPVFMAAATSLAAGIAMLPAQVLAYVHIGTFLTVITVSSYVYATFFYLPLLRVFGPEAGCGQLTYPQMNCSQCCSQNSQPHVDKTVYQQAFMSESTLSTSSTSCPAPQTHPSSDTHELEPLTASRLSGRGGTHTRNAQTPSRHKVGLAQPSPVSDNPHNHVASHTEVPVIPVAGRPSRSGSLSSTVCVREQGAFVPRKVSLPSPGGAMSEGGEPSPRHSVAPASSATTILYSEPDTDSGHPPTHHHHYLEGNTTPVSITTDNGTLIT</sequence>
<dbReference type="AlphaFoldDB" id="A0AAN8WML5"/>
<protein>
    <submittedName>
        <fullName evidence="8">Protein dispatched 1</fullName>
    </submittedName>
</protein>
<evidence type="ECO:0000256" key="4">
    <source>
        <dbReference type="ARBA" id="ARBA00023136"/>
    </source>
</evidence>
<evidence type="ECO:0000256" key="3">
    <source>
        <dbReference type="ARBA" id="ARBA00022989"/>
    </source>
</evidence>
<keyword evidence="2 7" id="KW-0812">Transmembrane</keyword>
<feature type="transmembrane region" description="Helical" evidence="7">
    <location>
        <begin position="58"/>
        <end position="82"/>
    </location>
</feature>
<dbReference type="GO" id="GO:0007224">
    <property type="term" value="P:smoothened signaling pathway"/>
    <property type="evidence" value="ECO:0007669"/>
    <property type="project" value="TreeGrafter"/>
</dbReference>
<dbReference type="EMBL" id="JAXCGZ010021357">
    <property type="protein sequence ID" value="KAK7053124.1"/>
    <property type="molecule type" value="Genomic_DNA"/>
</dbReference>
<gene>
    <name evidence="8" type="primary">DISP1</name>
    <name evidence="8" type="ORF">SK128_016719</name>
</gene>
<proteinExistence type="predicted"/>
<reference evidence="8 9" key="1">
    <citation type="submission" date="2023-11" db="EMBL/GenBank/DDBJ databases">
        <title>Halocaridina rubra genome assembly.</title>
        <authorList>
            <person name="Smith C."/>
        </authorList>
    </citation>
    <scope>NUCLEOTIDE SEQUENCE [LARGE SCALE GENOMIC DNA]</scope>
    <source>
        <strain evidence="8">EP-1</strain>
        <tissue evidence="8">Whole</tissue>
    </source>
</reference>
<keyword evidence="5" id="KW-0325">Glycoprotein</keyword>
<feature type="transmembrane region" description="Helical" evidence="7">
    <location>
        <begin position="143"/>
        <end position="163"/>
    </location>
</feature>
<comment type="subcellular location">
    <subcellularLocation>
        <location evidence="1">Membrane</location>
        <topology evidence="1">Multi-pass membrane protein</topology>
    </subcellularLocation>
</comment>
<dbReference type="PANTHER" id="PTHR45951:SF3">
    <property type="entry name" value="PROTEIN DISPATCHED"/>
    <property type="match status" value="1"/>
</dbReference>
<evidence type="ECO:0000256" key="5">
    <source>
        <dbReference type="ARBA" id="ARBA00023180"/>
    </source>
</evidence>
<feature type="transmembrane region" description="Helical" evidence="7">
    <location>
        <begin position="466"/>
        <end position="486"/>
    </location>
</feature>
<dbReference type="GO" id="GO:0022857">
    <property type="term" value="F:transmembrane transporter activity"/>
    <property type="evidence" value="ECO:0007669"/>
    <property type="project" value="TreeGrafter"/>
</dbReference>
<feature type="region of interest" description="Disordered" evidence="6">
    <location>
        <begin position="704"/>
        <end position="774"/>
    </location>
</feature>
<dbReference type="GO" id="GO:0016020">
    <property type="term" value="C:membrane"/>
    <property type="evidence" value="ECO:0007669"/>
    <property type="project" value="UniProtKB-SubCell"/>
</dbReference>
<feature type="region of interest" description="Disordered" evidence="6">
    <location>
        <begin position="604"/>
        <end position="664"/>
    </location>
</feature>
<dbReference type="InterPro" id="IPR052081">
    <property type="entry name" value="Dispatched_Hh_regulator"/>
</dbReference>
<feature type="compositionally biased region" description="Polar residues" evidence="6">
    <location>
        <begin position="758"/>
        <end position="774"/>
    </location>
</feature>
<dbReference type="SUPFAM" id="SSF82866">
    <property type="entry name" value="Multidrug efflux transporter AcrB transmembrane domain"/>
    <property type="match status" value="1"/>
</dbReference>
<evidence type="ECO:0000256" key="6">
    <source>
        <dbReference type="SAM" id="MobiDB-lite"/>
    </source>
</evidence>
<name>A0AAN8WML5_HALRR</name>
<keyword evidence="4 7" id="KW-0472">Membrane</keyword>
<dbReference type="Gene3D" id="1.20.1640.10">
    <property type="entry name" value="Multidrug efflux transporter AcrB transmembrane domain"/>
    <property type="match status" value="1"/>
</dbReference>
<evidence type="ECO:0000313" key="8">
    <source>
        <dbReference type="EMBL" id="KAK7053124.1"/>
    </source>
</evidence>
<comment type="caution">
    <text evidence="8">The sequence shown here is derived from an EMBL/GenBank/DDBJ whole genome shotgun (WGS) entry which is preliminary data.</text>
</comment>
<evidence type="ECO:0000313" key="9">
    <source>
        <dbReference type="Proteomes" id="UP001381693"/>
    </source>
</evidence>
<accession>A0AAN8WML5</accession>
<feature type="transmembrane region" description="Helical" evidence="7">
    <location>
        <begin position="407"/>
        <end position="428"/>
    </location>
</feature>
<feature type="transmembrane region" description="Helical" evidence="7">
    <location>
        <begin position="532"/>
        <end position="555"/>
    </location>
</feature>
<dbReference type="Proteomes" id="UP001381693">
    <property type="component" value="Unassembled WGS sequence"/>
</dbReference>
<evidence type="ECO:0000256" key="7">
    <source>
        <dbReference type="SAM" id="Phobius"/>
    </source>
</evidence>
<feature type="transmembrane region" description="Helical" evidence="7">
    <location>
        <begin position="434"/>
        <end position="459"/>
    </location>
</feature>
<feature type="transmembrane region" description="Helical" evidence="7">
    <location>
        <begin position="506"/>
        <end position="525"/>
    </location>
</feature>
<evidence type="ECO:0000256" key="2">
    <source>
        <dbReference type="ARBA" id="ARBA00022692"/>
    </source>
</evidence>
<evidence type="ECO:0000256" key="1">
    <source>
        <dbReference type="ARBA" id="ARBA00004141"/>
    </source>
</evidence>
<keyword evidence="9" id="KW-1185">Reference proteome</keyword>
<organism evidence="8 9">
    <name type="scientific">Halocaridina rubra</name>
    <name type="common">Hawaiian red shrimp</name>
    <dbReference type="NCBI Taxonomy" id="373956"/>
    <lineage>
        <taxon>Eukaryota</taxon>
        <taxon>Metazoa</taxon>
        <taxon>Ecdysozoa</taxon>
        <taxon>Arthropoda</taxon>
        <taxon>Crustacea</taxon>
        <taxon>Multicrustacea</taxon>
        <taxon>Malacostraca</taxon>
        <taxon>Eumalacostraca</taxon>
        <taxon>Eucarida</taxon>
        <taxon>Decapoda</taxon>
        <taxon>Pleocyemata</taxon>
        <taxon>Caridea</taxon>
        <taxon>Atyoidea</taxon>
        <taxon>Atyidae</taxon>
        <taxon>Halocaridina</taxon>
    </lineage>
</organism>
<dbReference type="PANTHER" id="PTHR45951">
    <property type="entry name" value="PROTEIN DISPATCHED-RELATED"/>
    <property type="match status" value="1"/>
</dbReference>